<gene>
    <name evidence="1" type="ORF">OHU69_49835</name>
</gene>
<evidence type="ECO:0000313" key="1">
    <source>
        <dbReference type="EMBL" id="WTS18359.1"/>
    </source>
</evidence>
<name>A0AAU1UM51_9ACTN</name>
<accession>A0AAU1UM51</accession>
<protein>
    <submittedName>
        <fullName evidence="1">Uncharacterized protein</fullName>
    </submittedName>
</protein>
<proteinExistence type="predicted"/>
<sequence length="48" mass="5121">MSDKSFAGGQAYARRAAPLGALQGEGTYMSTTTRDEIIAEEQKAVDRA</sequence>
<organism evidence="1">
    <name type="scientific">Streptomyces sp. NBC_00119</name>
    <dbReference type="NCBI Taxonomy" id="2975659"/>
    <lineage>
        <taxon>Bacteria</taxon>
        <taxon>Bacillati</taxon>
        <taxon>Actinomycetota</taxon>
        <taxon>Actinomycetes</taxon>
        <taxon>Kitasatosporales</taxon>
        <taxon>Streptomycetaceae</taxon>
        <taxon>Streptomyces</taxon>
    </lineage>
</organism>
<dbReference type="AlphaFoldDB" id="A0AAU1UM51"/>
<dbReference type="EMBL" id="CP108195">
    <property type="protein sequence ID" value="WTS18359.1"/>
    <property type="molecule type" value="Genomic_DNA"/>
</dbReference>
<reference evidence="1" key="1">
    <citation type="submission" date="2022-10" db="EMBL/GenBank/DDBJ databases">
        <title>The complete genomes of actinobacterial strains from the NBC collection.</title>
        <authorList>
            <person name="Joergensen T.S."/>
            <person name="Alvarez Arevalo M."/>
            <person name="Sterndorff E.B."/>
            <person name="Faurdal D."/>
            <person name="Vuksanovic O."/>
            <person name="Mourched A.-S."/>
            <person name="Charusanti P."/>
            <person name="Shaw S."/>
            <person name="Blin K."/>
            <person name="Weber T."/>
        </authorList>
    </citation>
    <scope>NUCLEOTIDE SEQUENCE</scope>
    <source>
        <strain evidence="1">NBC_00119</strain>
    </source>
</reference>